<feature type="domain" description="DUF8040" evidence="1">
    <location>
        <begin position="44"/>
        <end position="85"/>
    </location>
</feature>
<accession>A0A0R0L5M3</accession>
<dbReference type="EnsemblPlants" id="KRH72553">
    <property type="protein sequence ID" value="KRH72553"/>
    <property type="gene ID" value="GLYMA_02G219600"/>
</dbReference>
<organism evidence="2">
    <name type="scientific">Glycine max</name>
    <name type="common">Soybean</name>
    <name type="synonym">Glycine hispida</name>
    <dbReference type="NCBI Taxonomy" id="3847"/>
    <lineage>
        <taxon>Eukaryota</taxon>
        <taxon>Viridiplantae</taxon>
        <taxon>Streptophyta</taxon>
        <taxon>Embryophyta</taxon>
        <taxon>Tracheophyta</taxon>
        <taxon>Spermatophyta</taxon>
        <taxon>Magnoliopsida</taxon>
        <taxon>eudicotyledons</taxon>
        <taxon>Gunneridae</taxon>
        <taxon>Pentapetalae</taxon>
        <taxon>rosids</taxon>
        <taxon>fabids</taxon>
        <taxon>Fabales</taxon>
        <taxon>Fabaceae</taxon>
        <taxon>Papilionoideae</taxon>
        <taxon>50 kb inversion clade</taxon>
        <taxon>NPAAA clade</taxon>
        <taxon>indigoferoid/millettioid clade</taxon>
        <taxon>Phaseoleae</taxon>
        <taxon>Glycine</taxon>
        <taxon>Glycine subgen. Soja</taxon>
    </lineage>
</organism>
<dbReference type="Gramene" id="KRH72553">
    <property type="protein sequence ID" value="KRH72553"/>
    <property type="gene ID" value="GLYMA_02G219600"/>
</dbReference>
<dbReference type="EMBL" id="CM000835">
    <property type="protein sequence ID" value="KRH72553.1"/>
    <property type="molecule type" value="Genomic_DNA"/>
</dbReference>
<reference evidence="2 3" key="1">
    <citation type="journal article" date="2010" name="Nature">
        <title>Genome sequence of the palaeopolyploid soybean.</title>
        <authorList>
            <person name="Schmutz J."/>
            <person name="Cannon S.B."/>
            <person name="Schlueter J."/>
            <person name="Ma J."/>
            <person name="Mitros T."/>
            <person name="Nelson W."/>
            <person name="Hyten D.L."/>
            <person name="Song Q."/>
            <person name="Thelen J.J."/>
            <person name="Cheng J."/>
            <person name="Xu D."/>
            <person name="Hellsten U."/>
            <person name="May G.D."/>
            <person name="Yu Y."/>
            <person name="Sakurai T."/>
            <person name="Umezawa T."/>
            <person name="Bhattacharyya M.K."/>
            <person name="Sandhu D."/>
            <person name="Valliyodan B."/>
            <person name="Lindquist E."/>
            <person name="Peto M."/>
            <person name="Grant D."/>
            <person name="Shu S."/>
            <person name="Goodstein D."/>
            <person name="Barry K."/>
            <person name="Futrell-Griggs M."/>
            <person name="Abernathy B."/>
            <person name="Du J."/>
            <person name="Tian Z."/>
            <person name="Zhu L."/>
            <person name="Gill N."/>
            <person name="Joshi T."/>
            <person name="Libault M."/>
            <person name="Sethuraman A."/>
            <person name="Zhang X.-C."/>
            <person name="Shinozaki K."/>
            <person name="Nguyen H.T."/>
            <person name="Wing R.A."/>
            <person name="Cregan P."/>
            <person name="Specht J."/>
            <person name="Grimwood J."/>
            <person name="Rokhsar D."/>
            <person name="Stacey G."/>
            <person name="Shoemaker R.C."/>
            <person name="Jackson S.A."/>
        </authorList>
    </citation>
    <scope>NUCLEOTIDE SEQUENCE [LARGE SCALE GENOMIC DNA]</scope>
    <source>
        <strain evidence="3">cv. Williams 82</strain>
        <tissue evidence="2">Callus</tissue>
    </source>
</reference>
<reference evidence="3" key="2">
    <citation type="submission" date="2018-02" db="UniProtKB">
        <authorList>
            <consortium name="EnsemblPlants"/>
        </authorList>
    </citation>
    <scope>IDENTIFICATION</scope>
    <source>
        <strain evidence="3">Williams 82</strain>
    </source>
</reference>
<evidence type="ECO:0000313" key="3">
    <source>
        <dbReference type="EnsemblPlants" id="KRH72553"/>
    </source>
</evidence>
<name>A0A0R0L5M3_SOYBN</name>
<evidence type="ECO:0000313" key="2">
    <source>
        <dbReference type="EMBL" id="KRH72553.1"/>
    </source>
</evidence>
<evidence type="ECO:0000313" key="4">
    <source>
        <dbReference type="Proteomes" id="UP000008827"/>
    </source>
</evidence>
<evidence type="ECO:0000259" key="1">
    <source>
        <dbReference type="Pfam" id="PF26138"/>
    </source>
</evidence>
<dbReference type="AlphaFoldDB" id="A0A0R0L5M3"/>
<reference evidence="2" key="3">
    <citation type="submission" date="2018-07" db="EMBL/GenBank/DDBJ databases">
        <title>WGS assembly of Glycine max.</title>
        <authorList>
            <person name="Schmutz J."/>
            <person name="Cannon S."/>
            <person name="Schlueter J."/>
            <person name="Ma J."/>
            <person name="Mitros T."/>
            <person name="Nelson W."/>
            <person name="Hyten D."/>
            <person name="Song Q."/>
            <person name="Thelen J."/>
            <person name="Cheng J."/>
            <person name="Xu D."/>
            <person name="Hellsten U."/>
            <person name="May G."/>
            <person name="Yu Y."/>
            <person name="Sakurai T."/>
            <person name="Umezawa T."/>
            <person name="Bhattacharyya M."/>
            <person name="Sandhu D."/>
            <person name="Valliyodan B."/>
            <person name="Lindquist E."/>
            <person name="Peto M."/>
            <person name="Grant D."/>
            <person name="Shu S."/>
            <person name="Goodstein D."/>
            <person name="Barry K."/>
            <person name="Futrell-Griggs M."/>
            <person name="Abernathy B."/>
            <person name="Du J."/>
            <person name="Tian Z."/>
            <person name="Zhu L."/>
            <person name="Gill N."/>
            <person name="Joshi T."/>
            <person name="Libault M."/>
            <person name="Sethuraman A."/>
            <person name="Zhang X."/>
            <person name="Shinozaki K."/>
            <person name="Nguyen H."/>
            <person name="Wing R."/>
            <person name="Cregan P."/>
            <person name="Specht J."/>
            <person name="Grimwood J."/>
            <person name="Rokhsar D."/>
            <person name="Stacey G."/>
            <person name="Shoemaker R."/>
            <person name="Jackson S."/>
        </authorList>
    </citation>
    <scope>NUCLEOTIDE SEQUENCE</scope>
    <source>
        <tissue evidence="2">Callus</tissue>
    </source>
</reference>
<gene>
    <name evidence="2" type="ORF">GLYMA_02G219600</name>
</gene>
<dbReference type="Proteomes" id="UP000008827">
    <property type="component" value="Chromosome 2"/>
</dbReference>
<proteinExistence type="predicted"/>
<dbReference type="InParanoid" id="A0A0R0L5M3"/>
<keyword evidence="4" id="KW-1185">Reference proteome</keyword>
<dbReference type="OrthoDB" id="1396283at2759"/>
<dbReference type="Pfam" id="PF26138">
    <property type="entry name" value="DUF8040"/>
    <property type="match status" value="1"/>
</dbReference>
<sequence>MNDFLEQLESNTNEDDELMEQASYVVVFIGEYAIKHLCKEICRTNKQIGHAWVQEVLQGHPIHCYEMFCMEKHIFYMLCSKLVDHVKGNKNLQERF</sequence>
<dbReference type="InterPro" id="IPR058353">
    <property type="entry name" value="DUF8040"/>
</dbReference>
<dbReference type="OMA" id="CTYLANH"/>
<protein>
    <recommendedName>
        <fullName evidence="1">DUF8040 domain-containing protein</fullName>
    </recommendedName>
</protein>